<evidence type="ECO:0000256" key="1">
    <source>
        <dbReference type="SAM" id="MobiDB-lite"/>
    </source>
</evidence>
<dbReference type="Proteomes" id="UP000440224">
    <property type="component" value="Unassembled WGS sequence"/>
</dbReference>
<dbReference type="AlphaFoldDB" id="A0A6N7Q5G4"/>
<dbReference type="EMBL" id="WJIE01000022">
    <property type="protein sequence ID" value="MRG97925.1"/>
    <property type="molecule type" value="Genomic_DNA"/>
</dbReference>
<keyword evidence="4" id="KW-1185">Reference proteome</keyword>
<accession>A0A6N7Q5G4</accession>
<evidence type="ECO:0000313" key="4">
    <source>
        <dbReference type="Proteomes" id="UP000440224"/>
    </source>
</evidence>
<dbReference type="RefSeq" id="WP_153824699.1">
    <property type="nucleotide sequence ID" value="NZ_WJIE01000022.1"/>
</dbReference>
<dbReference type="OrthoDB" id="9907318at2"/>
<proteinExistence type="predicted"/>
<reference evidence="3 4" key="1">
    <citation type="submission" date="2019-10" db="EMBL/GenBank/DDBJ databases">
        <title>A soil myxobacterium in the family Polyangiaceae.</title>
        <authorList>
            <person name="Li Y."/>
            <person name="Wang J."/>
        </authorList>
    </citation>
    <scope>NUCLEOTIDE SEQUENCE [LARGE SCALE GENOMIC DNA]</scope>
    <source>
        <strain evidence="3 4">DSM 14734</strain>
    </source>
</reference>
<organism evidence="3 4">
    <name type="scientific">Polyangium spumosum</name>
    <dbReference type="NCBI Taxonomy" id="889282"/>
    <lineage>
        <taxon>Bacteria</taxon>
        <taxon>Pseudomonadati</taxon>
        <taxon>Myxococcota</taxon>
        <taxon>Polyangia</taxon>
        <taxon>Polyangiales</taxon>
        <taxon>Polyangiaceae</taxon>
        <taxon>Polyangium</taxon>
    </lineage>
</organism>
<name>A0A6N7Q5G4_9BACT</name>
<keyword evidence="2" id="KW-0732">Signal</keyword>
<evidence type="ECO:0000256" key="2">
    <source>
        <dbReference type="SAM" id="SignalP"/>
    </source>
</evidence>
<sequence length="270" mass="29200">MKNVSKVVALILSASAGVWMTGCAAEMSDPGEETDFALANVEQGGVSKGKGLAPMDIPAPSKVDKGMMGGQGGQFGGISGEIESPILGKGNLGKGLGKGFEQQLGKGLGKGFEQQLGKGLGKGIEQGIDQGIDQGARIPAPVGGMQENIEQPAIDQNLAIDQSAGEEKVEETQDLGAEGQLDDQADVDQDDLFEGETGESQDALSSNPWYGGRYWRGRHFRRHRYYGGGYYGYPYYGGGYYGYPYYGGYPYYRHHHRGRYYGGHRGRYWW</sequence>
<feature type="chain" id="PRO_5026651705" evidence="2">
    <location>
        <begin position="25"/>
        <end position="270"/>
    </location>
</feature>
<protein>
    <submittedName>
        <fullName evidence="3">Uncharacterized protein</fullName>
    </submittedName>
</protein>
<feature type="region of interest" description="Disordered" evidence="1">
    <location>
        <begin position="164"/>
        <end position="186"/>
    </location>
</feature>
<gene>
    <name evidence="3" type="ORF">GF068_39295</name>
</gene>
<comment type="caution">
    <text evidence="3">The sequence shown here is derived from an EMBL/GenBank/DDBJ whole genome shotgun (WGS) entry which is preliminary data.</text>
</comment>
<feature type="signal peptide" evidence="2">
    <location>
        <begin position="1"/>
        <end position="24"/>
    </location>
</feature>
<dbReference type="PROSITE" id="PS51257">
    <property type="entry name" value="PROKAR_LIPOPROTEIN"/>
    <property type="match status" value="1"/>
</dbReference>
<evidence type="ECO:0000313" key="3">
    <source>
        <dbReference type="EMBL" id="MRG97925.1"/>
    </source>
</evidence>